<dbReference type="SUPFAM" id="SSF54427">
    <property type="entry name" value="NTF2-like"/>
    <property type="match status" value="1"/>
</dbReference>
<feature type="domain" description="RNA polymerase sigma-70 region 2" evidence="2">
    <location>
        <begin position="8"/>
        <end position="71"/>
    </location>
</feature>
<dbReference type="Pfam" id="PF04542">
    <property type="entry name" value="Sigma70_r2"/>
    <property type="match status" value="1"/>
</dbReference>
<dbReference type="NCBIfam" id="TIGR02957">
    <property type="entry name" value="SigX4"/>
    <property type="match status" value="1"/>
</dbReference>
<dbReference type="NCBIfam" id="NF007214">
    <property type="entry name" value="PRK09636.1"/>
    <property type="match status" value="1"/>
</dbReference>
<keyword evidence="5" id="KW-1185">Reference proteome</keyword>
<dbReference type="PANTHER" id="PTHR30173:SF36">
    <property type="entry name" value="ECF RNA POLYMERASE SIGMA FACTOR SIGJ"/>
    <property type="match status" value="1"/>
</dbReference>
<protein>
    <submittedName>
        <fullName evidence="4">RNA polymerase sigma factor SigJ</fullName>
    </submittedName>
</protein>
<dbReference type="SUPFAM" id="SSF88659">
    <property type="entry name" value="Sigma3 and sigma4 domains of RNA polymerase sigma factors"/>
    <property type="match status" value="1"/>
</dbReference>
<comment type="subunit">
    <text evidence="1">Interacts transiently with the RNA polymerase catalytic core formed by RpoA, RpoB, RpoC and RpoZ (2 alpha, 1 beta, 1 beta' and 1 omega subunit) to form the RNA polymerase holoenzyme that can initiate transcription.</text>
</comment>
<dbReference type="InterPro" id="IPR036388">
    <property type="entry name" value="WH-like_DNA-bd_sf"/>
</dbReference>
<dbReference type="GO" id="GO:0016987">
    <property type="term" value="F:sigma factor activity"/>
    <property type="evidence" value="ECO:0007669"/>
    <property type="project" value="InterPro"/>
</dbReference>
<dbReference type="Pfam" id="PF08281">
    <property type="entry name" value="Sigma70_r4_2"/>
    <property type="match status" value="1"/>
</dbReference>
<evidence type="ECO:0000313" key="5">
    <source>
        <dbReference type="Proteomes" id="UP000683139"/>
    </source>
</evidence>
<reference evidence="4" key="1">
    <citation type="submission" date="2021-03" db="EMBL/GenBank/DDBJ databases">
        <title>Antimicrobial resistance genes in bacteria isolated from Japanese honey, and their potential for conferring macrolide and lincosamide resistance in the American foulbrood pathogen Paenibacillus larvae.</title>
        <authorList>
            <person name="Okamoto M."/>
            <person name="Kumagai M."/>
            <person name="Kanamori H."/>
            <person name="Takamatsu D."/>
        </authorList>
    </citation>
    <scope>NUCLEOTIDE SEQUENCE</scope>
    <source>
        <strain evidence="4">J40TS1</strain>
    </source>
</reference>
<evidence type="ECO:0000313" key="4">
    <source>
        <dbReference type="EMBL" id="GIP14658.1"/>
    </source>
</evidence>
<gene>
    <name evidence="4" type="primary">rpoE_1</name>
    <name evidence="4" type="ORF">J40TS1_03000</name>
</gene>
<dbReference type="Gene3D" id="1.10.10.10">
    <property type="entry name" value="Winged helix-like DNA-binding domain superfamily/Winged helix DNA-binding domain"/>
    <property type="match status" value="1"/>
</dbReference>
<name>A0A919YPK4_9BACL</name>
<dbReference type="AlphaFoldDB" id="A0A919YPK4"/>
<dbReference type="InterPro" id="IPR013249">
    <property type="entry name" value="RNA_pol_sigma70_r4_t2"/>
</dbReference>
<dbReference type="EMBL" id="BOSE01000001">
    <property type="protein sequence ID" value="GIP14658.1"/>
    <property type="molecule type" value="Genomic_DNA"/>
</dbReference>
<evidence type="ECO:0000256" key="1">
    <source>
        <dbReference type="ARBA" id="ARBA00011344"/>
    </source>
</evidence>
<comment type="caution">
    <text evidence="4">The sequence shown here is derived from an EMBL/GenBank/DDBJ whole genome shotgun (WGS) entry which is preliminary data.</text>
</comment>
<feature type="domain" description="RNA polymerase sigma factor 70 region 4 type 2" evidence="3">
    <location>
        <begin position="108"/>
        <end position="159"/>
    </location>
</feature>
<dbReference type="GO" id="GO:0003677">
    <property type="term" value="F:DNA binding"/>
    <property type="evidence" value="ECO:0007669"/>
    <property type="project" value="InterPro"/>
</dbReference>
<dbReference type="InterPro" id="IPR013325">
    <property type="entry name" value="RNA_pol_sigma_r2"/>
</dbReference>
<dbReference type="Proteomes" id="UP000683139">
    <property type="component" value="Unassembled WGS sequence"/>
</dbReference>
<dbReference type="InterPro" id="IPR007627">
    <property type="entry name" value="RNA_pol_sigma70_r2"/>
</dbReference>
<dbReference type="SUPFAM" id="SSF88946">
    <property type="entry name" value="Sigma2 domain of RNA polymerase sigma factors"/>
    <property type="match status" value="1"/>
</dbReference>
<organism evidence="4 5">
    <name type="scientific">Paenibacillus montaniterrae</name>
    <dbReference type="NCBI Taxonomy" id="429341"/>
    <lineage>
        <taxon>Bacteria</taxon>
        <taxon>Bacillati</taxon>
        <taxon>Bacillota</taxon>
        <taxon>Bacilli</taxon>
        <taxon>Bacillales</taxon>
        <taxon>Paenibacillaceae</taxon>
        <taxon>Paenibacillus</taxon>
    </lineage>
</organism>
<dbReference type="RefSeq" id="WP_213512870.1">
    <property type="nucleotide sequence ID" value="NZ_BOSE01000001.1"/>
</dbReference>
<dbReference type="InterPro" id="IPR014284">
    <property type="entry name" value="RNA_pol_sigma-70_dom"/>
</dbReference>
<dbReference type="InterPro" id="IPR032710">
    <property type="entry name" value="NTF2-like_dom_sf"/>
</dbReference>
<dbReference type="PANTHER" id="PTHR30173">
    <property type="entry name" value="SIGMA 19 FACTOR"/>
    <property type="match status" value="1"/>
</dbReference>
<dbReference type="NCBIfam" id="TIGR02937">
    <property type="entry name" value="sigma70-ECF"/>
    <property type="match status" value="1"/>
</dbReference>
<sequence length="290" mass="32936">MHIDLEELYREYSAYLISIAYQMLGAIVDAEDIVQQLFLELQQHDIKHIENIKAYLARAVTNRCINLLKAAHKRREVYVGPWLPEPQITSSEDNPLELIVKQETLSYAILVLLERLSAVERAVYVLREVLGYSYEEIAETVHKSVANCRKIYSRAQKKLQSELPSASIDRAQENELAQIFVQASQTGSFDRFIQMLAEDAVLVMDGGGIVRAALRPIIGQQRIEALLQGIAPKGYFAGHLRAIQANGRIGMLLVRENKPVLVVCFGWDQQQRINRVFMLSNPEKLAHIQL</sequence>
<accession>A0A919YPK4</accession>
<dbReference type="InterPro" id="IPR052704">
    <property type="entry name" value="ECF_Sigma-70_Domain"/>
</dbReference>
<evidence type="ECO:0000259" key="2">
    <source>
        <dbReference type="Pfam" id="PF04542"/>
    </source>
</evidence>
<evidence type="ECO:0000259" key="3">
    <source>
        <dbReference type="Pfam" id="PF08281"/>
    </source>
</evidence>
<dbReference type="InterPro" id="IPR014303">
    <property type="entry name" value="RNA_pol_sigma-70_ECF"/>
</dbReference>
<proteinExistence type="predicted"/>
<dbReference type="GO" id="GO:0006352">
    <property type="term" value="P:DNA-templated transcription initiation"/>
    <property type="evidence" value="ECO:0007669"/>
    <property type="project" value="InterPro"/>
</dbReference>
<dbReference type="InterPro" id="IPR013324">
    <property type="entry name" value="RNA_pol_sigma_r3/r4-like"/>
</dbReference>
<dbReference type="Gene3D" id="1.10.1740.10">
    <property type="match status" value="1"/>
</dbReference>